<feature type="region of interest" description="Disordered" evidence="1">
    <location>
        <begin position="276"/>
        <end position="407"/>
    </location>
</feature>
<feature type="compositionally biased region" description="Low complexity" evidence="1">
    <location>
        <begin position="67"/>
        <end position="86"/>
    </location>
</feature>
<dbReference type="PROSITE" id="PS51221">
    <property type="entry name" value="TTL"/>
    <property type="match status" value="1"/>
</dbReference>
<feature type="domain" description="Survival protein SurE-like phosphatase/nucleotidase" evidence="2">
    <location>
        <begin position="439"/>
        <end position="656"/>
    </location>
</feature>
<dbReference type="InterPro" id="IPR004344">
    <property type="entry name" value="TTL/TTLL_fam"/>
</dbReference>
<dbReference type="Gene3D" id="3.30.470.20">
    <property type="entry name" value="ATP-grasp fold, B domain"/>
    <property type="match status" value="1"/>
</dbReference>
<feature type="compositionally biased region" description="Pro residues" evidence="1">
    <location>
        <begin position="9"/>
        <end position="22"/>
    </location>
</feature>
<dbReference type="InterPro" id="IPR036523">
    <property type="entry name" value="SurE-like_sf"/>
</dbReference>
<feature type="region of interest" description="Disordered" evidence="1">
    <location>
        <begin position="117"/>
        <end position="153"/>
    </location>
</feature>
<evidence type="ECO:0000313" key="3">
    <source>
        <dbReference type="EMBL" id="KAF0323439.1"/>
    </source>
</evidence>
<dbReference type="Proteomes" id="UP000434172">
    <property type="component" value="Unassembled WGS sequence"/>
</dbReference>
<dbReference type="GO" id="GO:0016787">
    <property type="term" value="F:hydrolase activity"/>
    <property type="evidence" value="ECO:0007669"/>
    <property type="project" value="InterPro"/>
</dbReference>
<dbReference type="NCBIfam" id="TIGR00087">
    <property type="entry name" value="surE"/>
    <property type="match status" value="1"/>
</dbReference>
<evidence type="ECO:0000259" key="2">
    <source>
        <dbReference type="Pfam" id="PF01975"/>
    </source>
</evidence>
<dbReference type="Gene3D" id="3.40.1210.10">
    <property type="entry name" value="Survival protein SurE-like phosphatase/nucleotidase"/>
    <property type="match status" value="1"/>
</dbReference>
<dbReference type="Pfam" id="PF01975">
    <property type="entry name" value="SurE"/>
    <property type="match status" value="1"/>
</dbReference>
<dbReference type="GO" id="GO:0000932">
    <property type="term" value="C:P-body"/>
    <property type="evidence" value="ECO:0007669"/>
    <property type="project" value="TreeGrafter"/>
</dbReference>
<dbReference type="EMBL" id="WOWK01000052">
    <property type="protein sequence ID" value="KAF0323439.1"/>
    <property type="molecule type" value="Genomic_DNA"/>
</dbReference>
<dbReference type="PANTHER" id="PTHR47551">
    <property type="entry name" value="TUBULIN--TYROSINE LIGASE PBY1-RELATED"/>
    <property type="match status" value="1"/>
</dbReference>
<keyword evidence="4" id="KW-1185">Reference proteome</keyword>
<organism evidence="3 4">
    <name type="scientific">Colletotrichum asianum</name>
    <dbReference type="NCBI Taxonomy" id="702518"/>
    <lineage>
        <taxon>Eukaryota</taxon>
        <taxon>Fungi</taxon>
        <taxon>Dikarya</taxon>
        <taxon>Ascomycota</taxon>
        <taxon>Pezizomycotina</taxon>
        <taxon>Sordariomycetes</taxon>
        <taxon>Hypocreomycetidae</taxon>
        <taxon>Glomerellales</taxon>
        <taxon>Glomerellaceae</taxon>
        <taxon>Colletotrichum</taxon>
        <taxon>Colletotrichum gloeosporioides species complex</taxon>
    </lineage>
</organism>
<feature type="region of interest" description="Disordered" evidence="1">
    <location>
        <begin position="683"/>
        <end position="706"/>
    </location>
</feature>
<dbReference type="Pfam" id="PF03133">
    <property type="entry name" value="TTL"/>
    <property type="match status" value="1"/>
</dbReference>
<sequence>MATFAASTPSPPPSSIRTPPTPKHGWSDNWEPHSPRKSARISSRRAAHRTPSPQPSSHRTPPRTTRKAVAPSAAAAASIMSPTATPQKKRQPAQDSVRRASGFLTVESTTQAASLLGIDKMEHQAPAPSVTRRSGMLPTPAKTPKKAPNEKQTAHLRSVARNLFHNEEEALVSPRRKRVPKKYSGNSLESFVAEEVGEPIEIFTDSQDRVPEVDRSEDNPFYGGSATVEREPPRRRSKRNVAIPGEASQAVDEAIQREDGLIYVFRGKKIFRKFAEPEDDEDVEGSTSERPKRPLTRSAIKPRLLFPVAPKAPATGSTLEEEEAVTDIEDHNLEEPEDAPQTPAEVNDGCPSTPQAPKFGQMVATPPDTRRATRSGLKSEEATPIKRKTRPPTAGHLSNPKSQRQPHPVSFSLCASLVLELIQPISETRLIFTITKMHILLTNDDGPPSAHSSPYVHSLIHYLQKAGHTVSVCLPHTQRSWIGKAHIIGQTVKPLYYRPSAEGLHGTEGTTSTRPTATAGEDEWILVDGTPASCVQIGLHHFFKERGPIDLVVSGPNYGRNTTAVFALSSGTLGGALEAAVCKRKSIALSYAFFSRNHDPVIIEGAARHSVKVIEKLYEQWPASDEVDLYSVNVPLVEGVETHKTLYTAMLQNYWREGSCFQEIEGDVGDEDEEEEKIREGDFGEAIGGEDAPEQKGEGKKTPAHRQRHFKWAPKFTDVYKSVEEAEPGNDGWAVKEGYTSVTPLKANFLQPAQHLHKKELILDSPQSNGPKEQVASITELPIRTGPLQPSSAPEFHAIINYEDPYVQPLILEAMERLFPNKYSLLPPPEANTTTDDAPSLAAVLPTKDTRILHIAPYESLDFDHVAEHPSTALVNSYVIRKALIRKHYLSATVDHWVAKHPDSALKTHVQRGEHFEVDYAEFLDDALVEAFDLRESMDRNDAVDDAAKREWWILKPGMSDRGQGIRLFSSMEELQCVFDEWEEERPDSDDEDEGDGEAERSGGDYITTSHLRHFVVQPYIHPPLLLPGDARKFHIRTYVLCVGSLDVYVYRPMLALFAGKAYKAPWEDADLDGHLTNTCLQGGESALPPVKQFWDLVKGQGLAEGQAESILKQICEVTGDIFEAAAREMTIHFQPLGNVFEVFGLDFLMDAEARPWLLEVNSFPDFKQTGGDLKGVVAGFWEETLRRSVGGFFGVEAAEGDRTGEMVHVRKVDLGRR</sequence>
<feature type="region of interest" description="Disordered" evidence="1">
    <location>
        <begin position="982"/>
        <end position="1003"/>
    </location>
</feature>
<protein>
    <submittedName>
        <fullName evidence="3">Tubulin-tyrosine ligase</fullName>
    </submittedName>
</protein>
<feature type="region of interest" description="Disordered" evidence="1">
    <location>
        <begin position="209"/>
        <end position="248"/>
    </location>
</feature>
<dbReference type="GO" id="GO:0016874">
    <property type="term" value="F:ligase activity"/>
    <property type="evidence" value="ECO:0007669"/>
    <property type="project" value="UniProtKB-KW"/>
</dbReference>
<accession>A0A8H3ZKR2</accession>
<feature type="compositionally biased region" description="Basic and acidic residues" evidence="1">
    <location>
        <begin position="209"/>
        <end position="218"/>
    </location>
</feature>
<dbReference type="InterPro" id="IPR002828">
    <property type="entry name" value="SurE-like_Pase/nucleotidase"/>
</dbReference>
<reference evidence="3 4" key="1">
    <citation type="submission" date="2019-12" db="EMBL/GenBank/DDBJ databases">
        <title>A genome sequence resource for the geographically widespread anthracnose pathogen Colletotrichum asianum.</title>
        <authorList>
            <person name="Meng Y."/>
        </authorList>
    </citation>
    <scope>NUCLEOTIDE SEQUENCE [LARGE SCALE GENOMIC DNA]</scope>
    <source>
        <strain evidence="3 4">ICMP 18580</strain>
    </source>
</reference>
<dbReference type="PANTHER" id="PTHR47551:SF1">
    <property type="entry name" value="TUBULIN--TYROSINE LIGASE PBY1-RELATED"/>
    <property type="match status" value="1"/>
</dbReference>
<dbReference type="InterPro" id="IPR027746">
    <property type="entry name" value="TTL"/>
</dbReference>
<evidence type="ECO:0000313" key="4">
    <source>
        <dbReference type="Proteomes" id="UP000434172"/>
    </source>
</evidence>
<feature type="compositionally biased region" description="Basic residues" evidence="1">
    <location>
        <begin position="35"/>
        <end position="48"/>
    </location>
</feature>
<keyword evidence="3" id="KW-0436">Ligase</keyword>
<dbReference type="SUPFAM" id="SSF56059">
    <property type="entry name" value="Glutathione synthetase ATP-binding domain-like"/>
    <property type="match status" value="1"/>
</dbReference>
<dbReference type="OrthoDB" id="202825at2759"/>
<comment type="caution">
    <text evidence="3">The sequence shown here is derived from an EMBL/GenBank/DDBJ whole genome shotgun (WGS) entry which is preliminary data.</text>
</comment>
<dbReference type="AlphaFoldDB" id="A0A8H3ZKR2"/>
<evidence type="ECO:0000256" key="1">
    <source>
        <dbReference type="SAM" id="MobiDB-lite"/>
    </source>
</evidence>
<gene>
    <name evidence="3" type="ORF">GQ607_009336</name>
</gene>
<proteinExistence type="predicted"/>
<feature type="compositionally biased region" description="Acidic residues" evidence="1">
    <location>
        <begin position="982"/>
        <end position="997"/>
    </location>
</feature>
<dbReference type="SUPFAM" id="SSF64167">
    <property type="entry name" value="SurE-like"/>
    <property type="match status" value="1"/>
</dbReference>
<feature type="region of interest" description="Disordered" evidence="1">
    <location>
        <begin position="1"/>
        <end position="105"/>
    </location>
</feature>
<name>A0A8H3ZKR2_9PEZI</name>